<gene>
    <name evidence="2" type="ORF">D3Y57_19295</name>
</gene>
<dbReference type="Proteomes" id="UP000276254">
    <property type="component" value="Chromosome"/>
</dbReference>
<dbReference type="GO" id="GO:0016998">
    <property type="term" value="P:cell wall macromolecule catabolic process"/>
    <property type="evidence" value="ECO:0007669"/>
    <property type="project" value="InterPro"/>
</dbReference>
<dbReference type="Pfam" id="PF00182">
    <property type="entry name" value="Glyco_hydro_19"/>
    <property type="match status" value="1"/>
</dbReference>
<dbReference type="GO" id="GO:0006032">
    <property type="term" value="P:chitin catabolic process"/>
    <property type="evidence" value="ECO:0007669"/>
    <property type="project" value="InterPro"/>
</dbReference>
<dbReference type="PANTHER" id="PTHR34408:SF1">
    <property type="entry name" value="GLYCOSYL HYDROLASE FAMILY 19 DOMAIN-CONTAINING PROTEIN HI_1415"/>
    <property type="match status" value="1"/>
</dbReference>
<dbReference type="InterPro" id="IPR052354">
    <property type="entry name" value="Cell_Wall_Dynamics_Protein"/>
</dbReference>
<evidence type="ECO:0000259" key="1">
    <source>
        <dbReference type="Pfam" id="PF00182"/>
    </source>
</evidence>
<name>A0A494TDR5_SPHPE</name>
<proteinExistence type="predicted"/>
<accession>A0A494TDR5</accession>
<dbReference type="InterPro" id="IPR000726">
    <property type="entry name" value="Glyco_hydro_19_cat"/>
</dbReference>
<evidence type="ECO:0000313" key="2">
    <source>
        <dbReference type="EMBL" id="AYJ87679.1"/>
    </source>
</evidence>
<evidence type="ECO:0000313" key="3">
    <source>
        <dbReference type="Proteomes" id="UP000276254"/>
    </source>
</evidence>
<protein>
    <submittedName>
        <fullName evidence="2">Glycoside hydrolase</fullName>
    </submittedName>
</protein>
<dbReference type="SUPFAM" id="SSF53955">
    <property type="entry name" value="Lysozyme-like"/>
    <property type="match status" value="1"/>
</dbReference>
<keyword evidence="3" id="KW-1185">Reference proteome</keyword>
<dbReference type="InterPro" id="IPR023346">
    <property type="entry name" value="Lysozyme-like_dom_sf"/>
</dbReference>
<keyword evidence="2" id="KW-0378">Hydrolase</keyword>
<dbReference type="AlphaFoldDB" id="A0A494TDR5"/>
<dbReference type="RefSeq" id="WP_121155300.1">
    <property type="nucleotide sequence ID" value="NZ_CP032829.1"/>
</dbReference>
<reference evidence="2 3" key="1">
    <citation type="submission" date="2018-09" db="EMBL/GenBank/DDBJ databases">
        <title>Sphingomonas peninsula sp. nov., isolated from fildes peninsula, Antarctic soil.</title>
        <authorList>
            <person name="Yingchao G."/>
        </authorList>
    </citation>
    <scope>NUCLEOTIDE SEQUENCE [LARGE SCALE GENOMIC DNA]</scope>
    <source>
        <strain evidence="2 3">YZ-8</strain>
    </source>
</reference>
<sequence>MTDLNWPRIQARIGVTPDGQPGPRTYAALFSKVAGRDLGDRGRDLGVGASQYLARYRIITPLRLAHFLGQTSHESGRYKYLREIWGPTPQQARYEGRIDLGNVQAGDGKRFMGRGILQITGHGNYHRASGRIGVDIESNPPLAERPDIAVLTACDFWAAHNLNELADADNLRALTRAINGGVNGIADRIELTNVAKGMLA</sequence>
<dbReference type="PANTHER" id="PTHR34408">
    <property type="entry name" value="FAMILY PROTEIN, PUTATIVE-RELATED"/>
    <property type="match status" value="1"/>
</dbReference>
<dbReference type="GO" id="GO:0004568">
    <property type="term" value="F:chitinase activity"/>
    <property type="evidence" value="ECO:0007669"/>
    <property type="project" value="InterPro"/>
</dbReference>
<dbReference type="OrthoDB" id="3078754at2"/>
<dbReference type="EMBL" id="CP032829">
    <property type="protein sequence ID" value="AYJ87679.1"/>
    <property type="molecule type" value="Genomic_DNA"/>
</dbReference>
<feature type="domain" description="Glycoside hydrolase family 19 catalytic" evidence="1">
    <location>
        <begin position="64"/>
        <end position="161"/>
    </location>
</feature>
<dbReference type="Gene3D" id="1.10.530.10">
    <property type="match status" value="1"/>
</dbReference>
<organism evidence="2 3">
    <name type="scientific">Sphingomonas paeninsulae</name>
    <dbReference type="NCBI Taxonomy" id="2319844"/>
    <lineage>
        <taxon>Bacteria</taxon>
        <taxon>Pseudomonadati</taxon>
        <taxon>Pseudomonadota</taxon>
        <taxon>Alphaproteobacteria</taxon>
        <taxon>Sphingomonadales</taxon>
        <taxon>Sphingomonadaceae</taxon>
        <taxon>Sphingomonas</taxon>
    </lineage>
</organism>
<dbReference type="KEGG" id="spha:D3Y57_19295"/>